<gene>
    <name evidence="1" type="ORF">GCM10009001_30320</name>
</gene>
<evidence type="ECO:0000313" key="1">
    <source>
        <dbReference type="EMBL" id="GAA0611019.1"/>
    </source>
</evidence>
<protein>
    <submittedName>
        <fullName evidence="1">Uncharacterized protein</fullName>
    </submittedName>
</protein>
<keyword evidence="2" id="KW-1185">Reference proteome</keyword>
<name>A0ABN1GGQ5_9BACI</name>
<evidence type="ECO:0000313" key="2">
    <source>
        <dbReference type="Proteomes" id="UP001500866"/>
    </source>
</evidence>
<dbReference type="RefSeq" id="WP_343814967.1">
    <property type="nucleotide sequence ID" value="NZ_BAAADS010000025.1"/>
</dbReference>
<organism evidence="1 2">
    <name type="scientific">Virgibacillus siamensis</name>
    <dbReference type="NCBI Taxonomy" id="480071"/>
    <lineage>
        <taxon>Bacteria</taxon>
        <taxon>Bacillati</taxon>
        <taxon>Bacillota</taxon>
        <taxon>Bacilli</taxon>
        <taxon>Bacillales</taxon>
        <taxon>Bacillaceae</taxon>
        <taxon>Virgibacillus</taxon>
    </lineage>
</organism>
<reference evidence="1 2" key="1">
    <citation type="journal article" date="2019" name="Int. J. Syst. Evol. Microbiol.">
        <title>The Global Catalogue of Microorganisms (GCM) 10K type strain sequencing project: providing services to taxonomists for standard genome sequencing and annotation.</title>
        <authorList>
            <consortium name="The Broad Institute Genomics Platform"/>
            <consortium name="The Broad Institute Genome Sequencing Center for Infectious Disease"/>
            <person name="Wu L."/>
            <person name="Ma J."/>
        </authorList>
    </citation>
    <scope>NUCLEOTIDE SEQUENCE [LARGE SCALE GENOMIC DNA]</scope>
    <source>
        <strain evidence="1 2">JCM 15395</strain>
    </source>
</reference>
<dbReference type="Proteomes" id="UP001500866">
    <property type="component" value="Unassembled WGS sequence"/>
</dbReference>
<dbReference type="EMBL" id="BAAADS010000025">
    <property type="protein sequence ID" value="GAA0611019.1"/>
    <property type="molecule type" value="Genomic_DNA"/>
</dbReference>
<sequence length="83" mass="9435">MRKIEGQMAEVMKEIISDDDPVVEIEGKEYYLSVMEKPETTVANDVEADPELKQKLLQAKTDILNGKTYTTEEVVEMIDQGEL</sequence>
<accession>A0ABN1GGQ5</accession>
<comment type="caution">
    <text evidence="1">The sequence shown here is derived from an EMBL/GenBank/DDBJ whole genome shotgun (WGS) entry which is preliminary data.</text>
</comment>
<proteinExistence type="predicted"/>